<dbReference type="EC" id="2.5.1.n9" evidence="9"/>
<feature type="binding site" evidence="9">
    <location>
        <position position="46"/>
    </location>
    <ligand>
        <name>Mg(2+)</name>
        <dbReference type="ChEBI" id="CHEBI:18420"/>
    </ligand>
</feature>
<dbReference type="InterPro" id="IPR039074">
    <property type="entry name" value="GGGP/HepGP_synthase_I"/>
</dbReference>
<evidence type="ECO:0000256" key="3">
    <source>
        <dbReference type="ARBA" id="ARBA00022723"/>
    </source>
</evidence>
<evidence type="ECO:0000256" key="4">
    <source>
        <dbReference type="ARBA" id="ARBA00022842"/>
    </source>
</evidence>
<reference evidence="10 11" key="1">
    <citation type="submission" date="2014-02" db="EMBL/GenBank/DDBJ databases">
        <title>Genome sequence of Paenibacillus darwinianus reveals adaptive mechanisms for survival in Antarctic soils.</title>
        <authorList>
            <person name="Dsouza M."/>
            <person name="Taylor M.W."/>
            <person name="Turner S.J."/>
            <person name="Aislabie J."/>
        </authorList>
    </citation>
    <scope>NUCLEOTIDE SEQUENCE [LARGE SCALE GENOMIC DNA]</scope>
    <source>
        <strain evidence="10 11">CE1</strain>
    </source>
</reference>
<comment type="cofactor">
    <cofactor evidence="9">
        <name>Mg(2+)</name>
        <dbReference type="ChEBI" id="CHEBI:18420"/>
    </cofactor>
</comment>
<dbReference type="NCBIfam" id="TIGR01768">
    <property type="entry name" value="GGGP-family"/>
    <property type="match status" value="1"/>
</dbReference>
<feature type="binding site" evidence="9">
    <location>
        <position position="20"/>
    </location>
    <ligand>
        <name>Mg(2+)</name>
        <dbReference type="ChEBI" id="CHEBI:18420"/>
    </ligand>
</feature>
<organism evidence="10 11">
    <name type="scientific">Paenibacillus darwinianus</name>
    <dbReference type="NCBI Taxonomy" id="1380763"/>
    <lineage>
        <taxon>Bacteria</taxon>
        <taxon>Bacillati</taxon>
        <taxon>Bacillota</taxon>
        <taxon>Bacilli</taxon>
        <taxon>Bacillales</taxon>
        <taxon>Paenibacillaceae</taxon>
        <taxon>Paenibacillus</taxon>
    </lineage>
</organism>
<dbReference type="EMBL" id="JFHU01000109">
    <property type="protein sequence ID" value="EXX89060.1"/>
    <property type="molecule type" value="Genomic_DNA"/>
</dbReference>
<keyword evidence="6 9" id="KW-0594">Phospholipid biosynthesis</keyword>
<evidence type="ECO:0000256" key="9">
    <source>
        <dbReference type="HAMAP-Rule" id="MF_00112"/>
    </source>
</evidence>
<dbReference type="AlphaFoldDB" id="A0A9W5S1B2"/>
<gene>
    <name evidence="9" type="primary">pcrB</name>
    <name evidence="10" type="ORF">BG53_00705</name>
</gene>
<sequence length="238" mass="25688">MSPEHNEGPFGSWRHVFKLDPDRTITDEVLEAVCLSGTDAVLVGGTTGVTYDNTVDLLSRIRRFEVPCALEASSTEAAVPGFDWYLIPMVLNAASAEWVAGRQAEAIAQYGSFMPWDATWAEGYVILNDGAEAARLTGARTELTEAEAVAYARLADRLMRLPVVYCEYSGRFGDMRLVRRMREALTQARLFYGGGVADAGQARLAAEAAHTVVVGNAVYDHPAGALATVTAVKQTALL</sequence>
<proteinExistence type="inferred from homology"/>
<comment type="function">
    <text evidence="9">Prenyltransferase that catalyzes in vivo the transfer of the heptaprenyl moiety of heptaprenyl pyrophosphate (HepPP; 35 carbon atoms) to the C3 hydroxyl of sn-glycerol-1-phosphate (G1P), producing heptaprenylglyceryl phosphate (HepGP). This reaction is an ether-bond-formation step in the biosynthesis of archaea-type G1P-based membrane lipids found in Bacillales.</text>
</comment>
<dbReference type="Gene3D" id="3.20.20.390">
    <property type="entry name" value="FMN-linked oxidoreductases"/>
    <property type="match status" value="1"/>
</dbReference>
<keyword evidence="5 9" id="KW-0443">Lipid metabolism</keyword>
<dbReference type="HAMAP" id="MF_00112">
    <property type="entry name" value="GGGP_HepGP_synthase"/>
    <property type="match status" value="1"/>
</dbReference>
<comment type="pathway">
    <text evidence="9">Membrane lipid metabolism; glycerophospholipid metabolism.</text>
</comment>
<dbReference type="GO" id="GO:0120536">
    <property type="term" value="F:heptaprenylglyceryl phosphate synthase activity"/>
    <property type="evidence" value="ECO:0007669"/>
    <property type="project" value="UniProtKB-ARBA"/>
</dbReference>
<dbReference type="RefSeq" id="WP_036582002.1">
    <property type="nucleotide sequence ID" value="NZ_KK082132.1"/>
</dbReference>
<dbReference type="NCBIfam" id="NF003199">
    <property type="entry name" value="PRK04169.1-3"/>
    <property type="match status" value="1"/>
</dbReference>
<evidence type="ECO:0000313" key="11">
    <source>
        <dbReference type="Proteomes" id="UP000053750"/>
    </source>
</evidence>
<dbReference type="CDD" id="cd02812">
    <property type="entry name" value="PcrB_like"/>
    <property type="match status" value="1"/>
</dbReference>
<accession>A0A9W5S1B2</accession>
<comment type="caution">
    <text evidence="9">Lacks conserved residue(s) required for the propagation of feature annotation.</text>
</comment>
<dbReference type="Proteomes" id="UP000053750">
    <property type="component" value="Unassembled WGS sequence"/>
</dbReference>
<dbReference type="GO" id="GO:0046474">
    <property type="term" value="P:glycerophospholipid biosynthetic process"/>
    <property type="evidence" value="ECO:0007669"/>
    <property type="project" value="UniProtKB-UniRule"/>
</dbReference>
<evidence type="ECO:0000256" key="1">
    <source>
        <dbReference type="ARBA" id="ARBA00022516"/>
    </source>
</evidence>
<keyword evidence="11" id="KW-1185">Reference proteome</keyword>
<dbReference type="OrthoDB" id="2381757at2"/>
<comment type="caution">
    <text evidence="10">The sequence shown here is derived from an EMBL/GenBank/DDBJ whole genome shotgun (WGS) entry which is preliminary data.</text>
</comment>
<name>A0A9W5S1B2_9BACL</name>
<dbReference type="NCBIfam" id="NF003197">
    <property type="entry name" value="PRK04169.1-1"/>
    <property type="match status" value="1"/>
</dbReference>
<keyword evidence="2 9" id="KW-0808">Transferase</keyword>
<comment type="catalytic activity">
    <reaction evidence="8 9">
        <text>sn-glycerol 1-phosphate + all-trans-heptaprenyl diphosphate = 3-heptaprenyl-sn-glycero-1-phosphate + diphosphate</text>
        <dbReference type="Rhea" id="RHEA:33495"/>
        <dbReference type="ChEBI" id="CHEBI:33019"/>
        <dbReference type="ChEBI" id="CHEBI:57685"/>
        <dbReference type="ChEBI" id="CHEBI:58206"/>
        <dbReference type="ChEBI" id="CHEBI:64781"/>
        <dbReference type="EC" id="2.5.1.n9"/>
    </reaction>
</comment>
<evidence type="ECO:0000256" key="2">
    <source>
        <dbReference type="ARBA" id="ARBA00022679"/>
    </source>
</evidence>
<dbReference type="PANTHER" id="PTHR40029:SF2">
    <property type="entry name" value="HEPTAPRENYLGLYCERYL PHOSPHATE SYNTHASE"/>
    <property type="match status" value="1"/>
</dbReference>
<evidence type="ECO:0000256" key="8">
    <source>
        <dbReference type="ARBA" id="ARBA00048318"/>
    </source>
</evidence>
<keyword evidence="7 9" id="KW-1208">Phospholipid metabolism</keyword>
<dbReference type="SUPFAM" id="SSF51395">
    <property type="entry name" value="FMN-linked oxidoreductases"/>
    <property type="match status" value="1"/>
</dbReference>
<dbReference type="GO" id="GO:0000287">
    <property type="term" value="F:magnesium ion binding"/>
    <property type="evidence" value="ECO:0007669"/>
    <property type="project" value="UniProtKB-UniRule"/>
</dbReference>
<comment type="subunit">
    <text evidence="9">Homodimer.</text>
</comment>
<evidence type="ECO:0000256" key="6">
    <source>
        <dbReference type="ARBA" id="ARBA00023209"/>
    </source>
</evidence>
<keyword evidence="4 9" id="KW-0460">Magnesium</keyword>
<comment type="similarity">
    <text evidence="9">Belongs to the GGGP/HepGP synthase family.</text>
</comment>
<evidence type="ECO:0000313" key="10">
    <source>
        <dbReference type="EMBL" id="EXX89060.1"/>
    </source>
</evidence>
<keyword evidence="3 9" id="KW-0479">Metal-binding</keyword>
<dbReference type="InterPro" id="IPR008205">
    <property type="entry name" value="GGGP_HepGP_synthase"/>
</dbReference>
<evidence type="ECO:0000256" key="7">
    <source>
        <dbReference type="ARBA" id="ARBA00023264"/>
    </source>
</evidence>
<keyword evidence="1 9" id="KW-0444">Lipid biosynthesis</keyword>
<dbReference type="PANTHER" id="PTHR40029">
    <property type="match status" value="1"/>
</dbReference>
<dbReference type="Pfam" id="PF01884">
    <property type="entry name" value="PcrB"/>
    <property type="match status" value="1"/>
</dbReference>
<evidence type="ECO:0000256" key="5">
    <source>
        <dbReference type="ARBA" id="ARBA00023098"/>
    </source>
</evidence>
<protein>
    <recommendedName>
        <fullName evidence="9">Heptaprenylglyceryl phosphate synthase</fullName>
        <shortName evidence="9">HepGP synthase</shortName>
        <ecNumber evidence="9">2.5.1.n9</ecNumber>
    </recommendedName>
    <alternativeName>
        <fullName evidence="9">Glycerol-1-phosphate heptaprenyltransferase</fullName>
    </alternativeName>
</protein>
<dbReference type="InterPro" id="IPR038597">
    <property type="entry name" value="GGGP/HepGP_synthase_sf"/>
</dbReference>